<feature type="transmembrane region" description="Helical" evidence="5">
    <location>
        <begin position="178"/>
        <end position="202"/>
    </location>
</feature>
<evidence type="ECO:0000256" key="3">
    <source>
        <dbReference type="ARBA" id="ARBA00022989"/>
    </source>
</evidence>
<evidence type="ECO:0000256" key="1">
    <source>
        <dbReference type="ARBA" id="ARBA00004651"/>
    </source>
</evidence>
<accession>A0A1M4VSW0</accession>
<feature type="transmembrane region" description="Helical" evidence="5">
    <location>
        <begin position="284"/>
        <end position="301"/>
    </location>
</feature>
<evidence type="ECO:0000256" key="2">
    <source>
        <dbReference type="ARBA" id="ARBA00022692"/>
    </source>
</evidence>
<dbReference type="Pfam" id="PF07690">
    <property type="entry name" value="MFS_1"/>
    <property type="match status" value="1"/>
</dbReference>
<keyword evidence="8" id="KW-1185">Reference proteome</keyword>
<protein>
    <submittedName>
        <fullName evidence="7">Predicted arabinose efflux permease, MFS family</fullName>
    </submittedName>
</protein>
<feature type="transmembrane region" description="Helical" evidence="5">
    <location>
        <begin position="85"/>
        <end position="103"/>
    </location>
</feature>
<evidence type="ECO:0000256" key="4">
    <source>
        <dbReference type="ARBA" id="ARBA00023136"/>
    </source>
</evidence>
<feature type="transmembrane region" description="Helical" evidence="5">
    <location>
        <begin position="376"/>
        <end position="394"/>
    </location>
</feature>
<dbReference type="InterPro" id="IPR020846">
    <property type="entry name" value="MFS_dom"/>
</dbReference>
<dbReference type="InterPro" id="IPR011701">
    <property type="entry name" value="MFS"/>
</dbReference>
<dbReference type="Proteomes" id="UP000184501">
    <property type="component" value="Unassembled WGS sequence"/>
</dbReference>
<reference evidence="7 8" key="1">
    <citation type="submission" date="2016-11" db="EMBL/GenBank/DDBJ databases">
        <authorList>
            <person name="Jaros S."/>
            <person name="Januszkiewicz K."/>
            <person name="Wedrychowicz H."/>
        </authorList>
    </citation>
    <scope>NUCLEOTIDE SEQUENCE [LARGE SCALE GENOMIC DNA]</scope>
    <source>
        <strain evidence="7 8">DSM 44523</strain>
    </source>
</reference>
<feature type="transmembrane region" description="Helical" evidence="5">
    <location>
        <begin position="256"/>
        <end position="277"/>
    </location>
</feature>
<keyword evidence="4 5" id="KW-0472">Membrane</keyword>
<evidence type="ECO:0000259" key="6">
    <source>
        <dbReference type="PROSITE" id="PS50850"/>
    </source>
</evidence>
<sequence>MSHSASLADYRAALTTPGARGPVLASLLARLPVAMVGLSLLLYVEKVTGSFAAAGVVAAGALVGVAVGSVAQGRLYDRFGPTRPLTLTIAVFALVVAVEVTAIELRAPVPLLVVLAALTGLTEPMVSPASRAMWSRLLPPGRARHAAYAYEAISMEVFFILGPGLAGVLMAAPWPGTSLVVAASLMALGGLGFARTATVRAWRPERHERPQGRLLGPLTNPGMRTLAVAALGFGVTIGFVEVAVPAAARNAGHPTAGGLLLSLWSLSSVLFGVLYGMRPWPRPMHLRLPALLAGFSLLLLLPAVPSTLFGLALALLAVGVLITPQSTAHSATIEQVAPPSMAAEAFGWVVTSVTLGLAVGQSLSGQLVEAYGPAEAFLAAAGSGLVLALVVWLFRHTIRRSAQATEESSASRDELSLAAH</sequence>
<dbReference type="STRING" id="2017.SAMN05444320_101880"/>
<feature type="transmembrane region" description="Helical" evidence="5">
    <location>
        <begin position="223"/>
        <end position="244"/>
    </location>
</feature>
<gene>
    <name evidence="7" type="ORF">SAMN05444320_101880</name>
</gene>
<evidence type="ECO:0000313" key="7">
    <source>
        <dbReference type="EMBL" id="SHE72124.1"/>
    </source>
</evidence>
<dbReference type="PANTHER" id="PTHR23542">
    <property type="match status" value="1"/>
</dbReference>
<dbReference type="InterPro" id="IPR036259">
    <property type="entry name" value="MFS_trans_sf"/>
</dbReference>
<feature type="transmembrane region" description="Helical" evidence="5">
    <location>
        <begin position="50"/>
        <end position="73"/>
    </location>
</feature>
<dbReference type="AlphaFoldDB" id="A0A1M4VSW0"/>
<keyword evidence="2 5" id="KW-0812">Transmembrane</keyword>
<name>A0A1M4VSW0_STRHI</name>
<dbReference type="RefSeq" id="WP_073479946.1">
    <property type="nucleotide sequence ID" value="NZ_FQVN01000001.1"/>
</dbReference>
<keyword evidence="3 5" id="KW-1133">Transmembrane helix</keyword>
<proteinExistence type="predicted"/>
<comment type="subcellular location">
    <subcellularLocation>
        <location evidence="1">Cell membrane</location>
        <topology evidence="1">Multi-pass membrane protein</topology>
    </subcellularLocation>
</comment>
<dbReference type="OrthoDB" id="5171875at2"/>
<dbReference type="PANTHER" id="PTHR23542:SF1">
    <property type="entry name" value="MAJOR FACILITATOR SUPERFAMILY (MFS) PROFILE DOMAIN-CONTAINING PROTEIN"/>
    <property type="match status" value="1"/>
</dbReference>
<organism evidence="7 8">
    <name type="scientific">Streptoalloteichus hindustanus</name>
    <dbReference type="NCBI Taxonomy" id="2017"/>
    <lineage>
        <taxon>Bacteria</taxon>
        <taxon>Bacillati</taxon>
        <taxon>Actinomycetota</taxon>
        <taxon>Actinomycetes</taxon>
        <taxon>Pseudonocardiales</taxon>
        <taxon>Pseudonocardiaceae</taxon>
        <taxon>Streptoalloteichus</taxon>
    </lineage>
</organism>
<dbReference type="Gene3D" id="1.20.1250.20">
    <property type="entry name" value="MFS general substrate transporter like domains"/>
    <property type="match status" value="1"/>
</dbReference>
<dbReference type="GO" id="GO:0005886">
    <property type="term" value="C:plasma membrane"/>
    <property type="evidence" value="ECO:0007669"/>
    <property type="project" value="UniProtKB-SubCell"/>
</dbReference>
<evidence type="ECO:0000313" key="8">
    <source>
        <dbReference type="Proteomes" id="UP000184501"/>
    </source>
</evidence>
<feature type="transmembrane region" description="Helical" evidence="5">
    <location>
        <begin position="21"/>
        <end position="44"/>
    </location>
</feature>
<evidence type="ECO:0000256" key="5">
    <source>
        <dbReference type="SAM" id="Phobius"/>
    </source>
</evidence>
<feature type="domain" description="Major facilitator superfamily (MFS) profile" evidence="6">
    <location>
        <begin position="18"/>
        <end position="399"/>
    </location>
</feature>
<dbReference type="EMBL" id="FQVN01000001">
    <property type="protein sequence ID" value="SHE72124.1"/>
    <property type="molecule type" value="Genomic_DNA"/>
</dbReference>
<dbReference type="PROSITE" id="PS50850">
    <property type="entry name" value="MFS"/>
    <property type="match status" value="1"/>
</dbReference>
<feature type="transmembrane region" description="Helical" evidence="5">
    <location>
        <begin position="109"/>
        <end position="126"/>
    </location>
</feature>
<dbReference type="SUPFAM" id="SSF103473">
    <property type="entry name" value="MFS general substrate transporter"/>
    <property type="match status" value="1"/>
</dbReference>
<dbReference type="GO" id="GO:0022857">
    <property type="term" value="F:transmembrane transporter activity"/>
    <property type="evidence" value="ECO:0007669"/>
    <property type="project" value="InterPro"/>
</dbReference>
<feature type="transmembrane region" description="Helical" evidence="5">
    <location>
        <begin position="147"/>
        <end position="172"/>
    </location>
</feature>